<gene>
    <name evidence="8" type="ORF">O3G_MSEX009524</name>
</gene>
<dbReference type="PANTHER" id="PTHR19277">
    <property type="entry name" value="PENTRAXIN"/>
    <property type="match status" value="1"/>
</dbReference>
<feature type="domain" description="Pentraxin (PTX)" evidence="7">
    <location>
        <begin position="19"/>
        <end position="209"/>
    </location>
</feature>
<evidence type="ECO:0000256" key="4">
    <source>
        <dbReference type="ARBA" id="ARBA00023157"/>
    </source>
</evidence>
<feature type="chain" id="PRO_5036745676" description="Pentraxin (PTX) domain-containing protein" evidence="6">
    <location>
        <begin position="18"/>
        <end position="874"/>
    </location>
</feature>
<evidence type="ECO:0000256" key="1">
    <source>
        <dbReference type="ARBA" id="ARBA00001913"/>
    </source>
</evidence>
<protein>
    <recommendedName>
        <fullName evidence="7">Pentraxin (PTX) domain-containing protein</fullName>
    </recommendedName>
</protein>
<evidence type="ECO:0000256" key="5">
    <source>
        <dbReference type="ARBA" id="ARBA00023180"/>
    </source>
</evidence>
<dbReference type="OrthoDB" id="8871962at2759"/>
<reference evidence="8" key="2">
    <citation type="submission" date="2020-12" db="EMBL/GenBank/DDBJ databases">
        <authorList>
            <person name="Kanost M."/>
        </authorList>
    </citation>
    <scope>NUCLEOTIDE SEQUENCE</scope>
</reference>
<dbReference type="SUPFAM" id="SSF49899">
    <property type="entry name" value="Concanavalin A-like lectins/glucanases"/>
    <property type="match status" value="1"/>
</dbReference>
<comment type="caution">
    <text evidence="8">The sequence shown here is derived from an EMBL/GenBank/DDBJ whole genome shotgun (WGS) entry which is preliminary data.</text>
</comment>
<evidence type="ECO:0000313" key="8">
    <source>
        <dbReference type="EMBL" id="KAG6455995.1"/>
    </source>
</evidence>
<dbReference type="InterPro" id="IPR013320">
    <property type="entry name" value="ConA-like_dom_sf"/>
</dbReference>
<proteinExistence type="predicted"/>
<evidence type="ECO:0000313" key="9">
    <source>
        <dbReference type="Proteomes" id="UP000791440"/>
    </source>
</evidence>
<evidence type="ECO:0000259" key="7">
    <source>
        <dbReference type="SMART" id="SM00159"/>
    </source>
</evidence>
<keyword evidence="3" id="KW-0106">Calcium</keyword>
<dbReference type="PANTHER" id="PTHR19277:SF161">
    <property type="entry name" value="LAMININ G DOMAIN-CONTAINING PROTEIN"/>
    <property type="match status" value="1"/>
</dbReference>
<dbReference type="InterPro" id="IPR001759">
    <property type="entry name" value="PTX_dom"/>
</dbReference>
<dbReference type="SMART" id="SM00159">
    <property type="entry name" value="PTX"/>
    <property type="match status" value="1"/>
</dbReference>
<organism evidence="8 9">
    <name type="scientific">Manduca sexta</name>
    <name type="common">Tobacco hawkmoth</name>
    <name type="synonym">Tobacco hornworm</name>
    <dbReference type="NCBI Taxonomy" id="7130"/>
    <lineage>
        <taxon>Eukaryota</taxon>
        <taxon>Metazoa</taxon>
        <taxon>Ecdysozoa</taxon>
        <taxon>Arthropoda</taxon>
        <taxon>Hexapoda</taxon>
        <taxon>Insecta</taxon>
        <taxon>Pterygota</taxon>
        <taxon>Neoptera</taxon>
        <taxon>Endopterygota</taxon>
        <taxon>Lepidoptera</taxon>
        <taxon>Glossata</taxon>
        <taxon>Ditrysia</taxon>
        <taxon>Bombycoidea</taxon>
        <taxon>Sphingidae</taxon>
        <taxon>Sphinginae</taxon>
        <taxon>Sphingini</taxon>
        <taxon>Manduca</taxon>
    </lineage>
</organism>
<dbReference type="EMBL" id="JH668503">
    <property type="protein sequence ID" value="KAG6455995.1"/>
    <property type="molecule type" value="Genomic_DNA"/>
</dbReference>
<reference evidence="8" key="1">
    <citation type="journal article" date="2016" name="Insect Biochem. Mol. Biol.">
        <title>Multifaceted biological insights from a draft genome sequence of the tobacco hornworm moth, Manduca sexta.</title>
        <authorList>
            <person name="Kanost M.R."/>
            <person name="Arrese E.L."/>
            <person name="Cao X."/>
            <person name="Chen Y.R."/>
            <person name="Chellapilla S."/>
            <person name="Goldsmith M.R."/>
            <person name="Grosse-Wilde E."/>
            <person name="Heckel D.G."/>
            <person name="Herndon N."/>
            <person name="Jiang H."/>
            <person name="Papanicolaou A."/>
            <person name="Qu J."/>
            <person name="Soulages J.L."/>
            <person name="Vogel H."/>
            <person name="Walters J."/>
            <person name="Waterhouse R.M."/>
            <person name="Ahn S.J."/>
            <person name="Almeida F.C."/>
            <person name="An C."/>
            <person name="Aqrawi P."/>
            <person name="Bretschneider A."/>
            <person name="Bryant W.B."/>
            <person name="Bucks S."/>
            <person name="Chao H."/>
            <person name="Chevignon G."/>
            <person name="Christen J.M."/>
            <person name="Clarke D.F."/>
            <person name="Dittmer N.T."/>
            <person name="Ferguson L.C.F."/>
            <person name="Garavelou S."/>
            <person name="Gordon K.H.J."/>
            <person name="Gunaratna R.T."/>
            <person name="Han Y."/>
            <person name="Hauser F."/>
            <person name="He Y."/>
            <person name="Heidel-Fischer H."/>
            <person name="Hirsh A."/>
            <person name="Hu Y."/>
            <person name="Jiang H."/>
            <person name="Kalra D."/>
            <person name="Klinner C."/>
            <person name="Konig C."/>
            <person name="Kovar C."/>
            <person name="Kroll A.R."/>
            <person name="Kuwar S.S."/>
            <person name="Lee S.L."/>
            <person name="Lehman R."/>
            <person name="Li K."/>
            <person name="Li Z."/>
            <person name="Liang H."/>
            <person name="Lovelace S."/>
            <person name="Lu Z."/>
            <person name="Mansfield J.H."/>
            <person name="McCulloch K.J."/>
            <person name="Mathew T."/>
            <person name="Morton B."/>
            <person name="Muzny D.M."/>
            <person name="Neunemann D."/>
            <person name="Ongeri F."/>
            <person name="Pauchet Y."/>
            <person name="Pu L.L."/>
            <person name="Pyrousis I."/>
            <person name="Rao X.J."/>
            <person name="Redding A."/>
            <person name="Roesel C."/>
            <person name="Sanchez-Gracia A."/>
            <person name="Schaack S."/>
            <person name="Shukla A."/>
            <person name="Tetreau G."/>
            <person name="Wang Y."/>
            <person name="Xiong G.H."/>
            <person name="Traut W."/>
            <person name="Walsh T.K."/>
            <person name="Worley K.C."/>
            <person name="Wu D."/>
            <person name="Wu W."/>
            <person name="Wu Y.Q."/>
            <person name="Zhang X."/>
            <person name="Zou Z."/>
            <person name="Zucker H."/>
            <person name="Briscoe A.D."/>
            <person name="Burmester T."/>
            <person name="Clem R.J."/>
            <person name="Feyereisen R."/>
            <person name="Grimmelikhuijzen C.J.P."/>
            <person name="Hamodrakas S.J."/>
            <person name="Hansson B.S."/>
            <person name="Huguet E."/>
            <person name="Jermiin L.S."/>
            <person name="Lan Q."/>
            <person name="Lehman H.K."/>
            <person name="Lorenzen M."/>
            <person name="Merzendorfer H."/>
            <person name="Michalopoulos I."/>
            <person name="Morton D.B."/>
            <person name="Muthukrishnan S."/>
            <person name="Oakeshott J.G."/>
            <person name="Palmer W."/>
            <person name="Park Y."/>
            <person name="Passarelli A.L."/>
            <person name="Rozas J."/>
            <person name="Schwartz L.M."/>
            <person name="Smith W."/>
            <person name="Southgate A."/>
            <person name="Vilcinskas A."/>
            <person name="Vogt R."/>
            <person name="Wang P."/>
            <person name="Werren J."/>
            <person name="Yu X.Q."/>
            <person name="Zhou J.J."/>
            <person name="Brown S.J."/>
            <person name="Scherer S.E."/>
            <person name="Richards S."/>
            <person name="Blissard G.W."/>
        </authorList>
    </citation>
    <scope>NUCLEOTIDE SEQUENCE</scope>
</reference>
<dbReference type="Gene3D" id="2.60.120.200">
    <property type="match status" value="1"/>
</dbReference>
<dbReference type="Proteomes" id="UP000791440">
    <property type="component" value="Unassembled WGS sequence"/>
</dbReference>
<keyword evidence="6" id="KW-0732">Signal</keyword>
<dbReference type="InterPro" id="IPR051360">
    <property type="entry name" value="Neuronal_Pentraxin_Related"/>
</dbReference>
<name>A0A921ZEE9_MANSE</name>
<keyword evidence="4" id="KW-1015">Disulfide bond</keyword>
<feature type="signal peptide" evidence="6">
    <location>
        <begin position="1"/>
        <end position="17"/>
    </location>
</feature>
<keyword evidence="9" id="KW-1185">Reference proteome</keyword>
<dbReference type="GO" id="GO:0046872">
    <property type="term" value="F:metal ion binding"/>
    <property type="evidence" value="ECO:0007669"/>
    <property type="project" value="UniProtKB-KW"/>
</dbReference>
<keyword evidence="5" id="KW-0325">Glycoprotein</keyword>
<sequence length="874" mass="100924">MWIKFMVTLNLLMAADSINRPVYKIVLNQKGFAQFLQYDVETPPLREFTFCTWIRMYDLTWDQSIFTYVVNGNNRVIRLWLSSGGKQIKISINGRVTSNSHVDIVKDVWRHVCLSYQSDYGAWALYIDARLFSCEATQSLYGFILPAGGSVIIGYGTADNGEPNGFEGEIFGANMILTSTIERNYTTKNDPVHEQKPFTRNKVKSQNKNSYIVLKDLQTDEIHNNFEKSLLPTFINKTKNYVKFKTPHSFVEHNVGVNLSSTTPKSDTKSQETLDISVTDKAQTTIYKDEMNIWNIVNQNKQGRFRTSQKTTSKAAQYESRTRDNVSGFTISEYEAPPVPPSTSPKYFKQNFEMEKRPVPLSIYKMKDDSIALKKSFNNKKYINEISEVETPPLLSKDTKAYGQWTSSKFAGNVLNYLKSINFQSRDKKKVQQNIPFIKISDTLPYASDFKINKVRKPSQFQRHHFIENRFAANKKNSRINVQILKDDIRTNRIKSQVQTQPKQVEITNRGESMKNDHRHYRNADNQEYFESINTIDKKITRRPFSVQSIKKNNFLSSEKTLQNNNLMSILPFLKTLEYYIEESANRERQNLEKDNIYIKSLLNANKWHNSKSYSNDYTPRKINMESNGHSELDNKIAEYNKKHPSVRLNYIHETHKVEKSPDADILKGRELATEVSNQSNYNKDSISLLKFNHGFLPGHEKKVKIYDKLNSGLPGNLKARLDSQRGINNKHVKIDNNAVNEKYIIGVDNEQKTQSYVGGFGIVPDKHRYRSNIDHMNGNIPSSLGPRVCKNVELYDRVLYVQPDESIDMTHILSPVRVKNMGIEFIMQNYKKCSLSDSSIENNEMLFIDWSKTPVRLFGGAFPRTTTDLCGFF</sequence>
<dbReference type="Pfam" id="PF00354">
    <property type="entry name" value="Pentaxin"/>
    <property type="match status" value="1"/>
</dbReference>
<keyword evidence="2" id="KW-0479">Metal-binding</keyword>
<evidence type="ECO:0000256" key="3">
    <source>
        <dbReference type="ARBA" id="ARBA00022837"/>
    </source>
</evidence>
<accession>A0A921ZEE9</accession>
<evidence type="ECO:0000256" key="2">
    <source>
        <dbReference type="ARBA" id="ARBA00022723"/>
    </source>
</evidence>
<evidence type="ECO:0000256" key="6">
    <source>
        <dbReference type="SAM" id="SignalP"/>
    </source>
</evidence>
<comment type="cofactor">
    <cofactor evidence="1">
        <name>Ca(2+)</name>
        <dbReference type="ChEBI" id="CHEBI:29108"/>
    </cofactor>
</comment>
<dbReference type="AlphaFoldDB" id="A0A921ZEE9"/>